<accession>A0ACD1GCF3</accession>
<dbReference type="EMBL" id="KZ825333">
    <property type="protein sequence ID" value="RAH46944.1"/>
    <property type="molecule type" value="Genomic_DNA"/>
</dbReference>
<name>A0ACD1GCF3_9EURO</name>
<organism evidence="1 2">
    <name type="scientific">Aspergillus brunneoviolaceus CBS 621.78</name>
    <dbReference type="NCBI Taxonomy" id="1450534"/>
    <lineage>
        <taxon>Eukaryota</taxon>
        <taxon>Fungi</taxon>
        <taxon>Dikarya</taxon>
        <taxon>Ascomycota</taxon>
        <taxon>Pezizomycotina</taxon>
        <taxon>Eurotiomycetes</taxon>
        <taxon>Eurotiomycetidae</taxon>
        <taxon>Eurotiales</taxon>
        <taxon>Aspergillaceae</taxon>
        <taxon>Aspergillus</taxon>
        <taxon>Aspergillus subgen. Circumdati</taxon>
    </lineage>
</organism>
<keyword evidence="2" id="KW-1185">Reference proteome</keyword>
<sequence length="77" mass="8425">MYSLFCPVCLSPWPTADFHCIPRASSPPFLPPFLPLSARARVCRTLTLLGTGYSSFSYLSTTIQKGTIAEPSLQPAF</sequence>
<dbReference type="Proteomes" id="UP000249057">
    <property type="component" value="Unassembled WGS sequence"/>
</dbReference>
<gene>
    <name evidence="1" type="ORF">BO95DRAFT_92694</name>
</gene>
<reference evidence="1" key="1">
    <citation type="submission" date="2018-02" db="EMBL/GenBank/DDBJ databases">
        <title>The genomes of Aspergillus section Nigri reveals drivers in fungal speciation.</title>
        <authorList>
            <consortium name="DOE Joint Genome Institute"/>
            <person name="Vesth T.C."/>
            <person name="Nybo J."/>
            <person name="Theobald S."/>
            <person name="Brandl J."/>
            <person name="Frisvad J.C."/>
            <person name="Nielsen K.F."/>
            <person name="Lyhne E.K."/>
            <person name="Kogle M.E."/>
            <person name="Kuo A."/>
            <person name="Riley R."/>
            <person name="Clum A."/>
            <person name="Nolan M."/>
            <person name="Lipzen A."/>
            <person name="Salamov A."/>
            <person name="Henrissat B."/>
            <person name="Wiebenga A."/>
            <person name="De vries R.P."/>
            <person name="Grigoriev I.V."/>
            <person name="Mortensen U.H."/>
            <person name="Andersen M.R."/>
            <person name="Baker S.E."/>
        </authorList>
    </citation>
    <scope>NUCLEOTIDE SEQUENCE</scope>
    <source>
        <strain evidence="1">CBS 621.78</strain>
    </source>
</reference>
<evidence type="ECO:0000313" key="2">
    <source>
        <dbReference type="Proteomes" id="UP000249057"/>
    </source>
</evidence>
<protein>
    <submittedName>
        <fullName evidence="1">Uncharacterized protein</fullName>
    </submittedName>
</protein>
<proteinExistence type="predicted"/>
<evidence type="ECO:0000313" key="1">
    <source>
        <dbReference type="EMBL" id="RAH46944.1"/>
    </source>
</evidence>